<evidence type="ECO:0000313" key="1">
    <source>
        <dbReference type="EMBL" id="OAT54150.1"/>
    </source>
</evidence>
<accession>A0A1B7K1W7</accession>
<dbReference type="EMBL" id="LXEU01000039">
    <property type="protein sequence ID" value="OAT54150.1"/>
    <property type="molecule type" value="Genomic_DNA"/>
</dbReference>
<name>A0A1B7K1W7_9ENTR</name>
<protein>
    <submittedName>
        <fullName evidence="1">Uncharacterized protein</fullName>
    </submittedName>
</protein>
<organism evidence="1 2">
    <name type="scientific">Kluyvera georgiana ATCC 51603</name>
    <dbReference type="NCBI Taxonomy" id="1354264"/>
    <lineage>
        <taxon>Bacteria</taxon>
        <taxon>Pseudomonadati</taxon>
        <taxon>Pseudomonadota</taxon>
        <taxon>Gammaproteobacteria</taxon>
        <taxon>Enterobacterales</taxon>
        <taxon>Enterobacteriaceae</taxon>
        <taxon>Kluyvera</taxon>
    </lineage>
</organism>
<gene>
    <name evidence="1" type="ORF">M989_01765</name>
</gene>
<reference evidence="1 2" key="1">
    <citation type="submission" date="2016-04" db="EMBL/GenBank/DDBJ databases">
        <title>ATOL: Assembling a taxonomically balanced genome-scale reconstruction of the evolutionary history of the Enterobacteriaceae.</title>
        <authorList>
            <person name="Plunkett G.III."/>
            <person name="Neeno-Eckwall E.C."/>
            <person name="Glasner J.D."/>
            <person name="Perna N.T."/>
        </authorList>
    </citation>
    <scope>NUCLEOTIDE SEQUENCE [LARGE SCALE GENOMIC DNA]</scope>
    <source>
        <strain evidence="1 2">ATCC 51603</strain>
    </source>
</reference>
<sequence>MMEGQLIFCSDSILRFRSDYDETTALPLLSIQEAISDTDPFFLLRFFRHTVMIEEGTTLANIFFAIEPWKELLTAYLDRDVGAYIVEVRKPSKPTTWDLEWIGIDRRSSVYRAYQYQDMGDGEDFTAWFNRERIPTEEFEIESSCDASGFIKGDKERWSLSENVHEIKNLPVILYNKQTLMTLQQDELLRESASGVSSTDRGHFVYGDTSFSFYEVMEAIFISGLFFHTPSAATNCFDGLKNSLDGLENEVTKEAESNLADTEEEKPLKVEVAEGAFDSLITHMESETENWQLIKKQCQKEGSLPVRIGVITQAKPPDLRLCGEICRDSSGV</sequence>
<dbReference type="Proteomes" id="UP000078386">
    <property type="component" value="Unassembled WGS sequence"/>
</dbReference>
<comment type="caution">
    <text evidence="1">The sequence shown here is derived from an EMBL/GenBank/DDBJ whole genome shotgun (WGS) entry which is preliminary data.</text>
</comment>
<evidence type="ECO:0000313" key="2">
    <source>
        <dbReference type="Proteomes" id="UP000078386"/>
    </source>
</evidence>
<dbReference type="PATRIC" id="fig|1354264.4.peg.1835"/>
<proteinExistence type="predicted"/>
<dbReference type="AlphaFoldDB" id="A0A1B7K1W7"/>
<keyword evidence="2" id="KW-1185">Reference proteome</keyword>